<dbReference type="PANTHER" id="PTHR33148:SF2">
    <property type="entry name" value="DUF4228 DOMAIN-CONTAINING PROTEIN"/>
    <property type="match status" value="1"/>
</dbReference>
<dbReference type="OMA" id="NCETSCH"/>
<evidence type="ECO:0000313" key="1">
    <source>
        <dbReference type="EMBL" id="EOY23688.1"/>
    </source>
</evidence>
<protein>
    <submittedName>
        <fullName evidence="1">Uncharacterized protein</fullName>
    </submittedName>
</protein>
<name>A0A061G2U2_THECC</name>
<dbReference type="InterPro" id="IPR025322">
    <property type="entry name" value="PADRE_dom"/>
</dbReference>
<gene>
    <name evidence="1" type="ORF">TCM_015500</name>
</gene>
<dbReference type="Proteomes" id="UP000026915">
    <property type="component" value="Chromosome 3"/>
</dbReference>
<dbReference type="STRING" id="3641.A0A061G2U2"/>
<accession>A0A061G2U2</accession>
<dbReference type="Gramene" id="EOY23688">
    <property type="protein sequence ID" value="EOY23688"/>
    <property type="gene ID" value="TCM_015500"/>
</dbReference>
<dbReference type="AlphaFoldDB" id="A0A061G2U2"/>
<dbReference type="Pfam" id="PF14009">
    <property type="entry name" value="PADRE"/>
    <property type="match status" value="1"/>
</dbReference>
<organism evidence="1 2">
    <name type="scientific">Theobroma cacao</name>
    <name type="common">Cacao</name>
    <name type="synonym">Cocoa</name>
    <dbReference type="NCBI Taxonomy" id="3641"/>
    <lineage>
        <taxon>Eukaryota</taxon>
        <taxon>Viridiplantae</taxon>
        <taxon>Streptophyta</taxon>
        <taxon>Embryophyta</taxon>
        <taxon>Tracheophyta</taxon>
        <taxon>Spermatophyta</taxon>
        <taxon>Magnoliopsida</taxon>
        <taxon>eudicotyledons</taxon>
        <taxon>Gunneridae</taxon>
        <taxon>Pentapetalae</taxon>
        <taxon>rosids</taxon>
        <taxon>malvids</taxon>
        <taxon>Malvales</taxon>
        <taxon>Malvaceae</taxon>
        <taxon>Byttnerioideae</taxon>
        <taxon>Theobroma</taxon>
    </lineage>
</organism>
<keyword evidence="2" id="KW-1185">Reference proteome</keyword>
<evidence type="ECO:0000313" key="2">
    <source>
        <dbReference type="Proteomes" id="UP000026915"/>
    </source>
</evidence>
<dbReference type="InParanoid" id="A0A061G2U2"/>
<dbReference type="eggNOG" id="ENOG502S4YK">
    <property type="taxonomic scope" value="Eukaryota"/>
</dbReference>
<dbReference type="HOGENOM" id="CLU_135250_0_0_1"/>
<sequence length="163" mass="17865">MGNCWALRRPSEGSCLGAVNAKPEKVLQVVKIDGKILEFRAPILVKDVLVKFSGSGIGLSKTVTQHLPLDFELKMGKVYYILPSEDPVGAPTPERISSVGGTQQTGGVRRIKVVIRKQELQQLLTKQISVEEVLAGLEKSNGNFVGSPRNWKPKLESISEEKE</sequence>
<dbReference type="EMBL" id="CM001881">
    <property type="protein sequence ID" value="EOY23688.1"/>
    <property type="molecule type" value="Genomic_DNA"/>
</dbReference>
<dbReference type="PANTHER" id="PTHR33148">
    <property type="entry name" value="PLASTID MOVEMENT IMPAIRED PROTEIN-RELATED"/>
    <property type="match status" value="1"/>
</dbReference>
<reference evidence="1 2" key="1">
    <citation type="journal article" date="2013" name="Genome Biol.">
        <title>The genome sequence of the most widely cultivated cacao type and its use to identify candidate genes regulating pod color.</title>
        <authorList>
            <person name="Motamayor J.C."/>
            <person name="Mockaitis K."/>
            <person name="Schmutz J."/>
            <person name="Haiminen N."/>
            <person name="Iii D.L."/>
            <person name="Cornejo O."/>
            <person name="Findley S.D."/>
            <person name="Zheng P."/>
            <person name="Utro F."/>
            <person name="Royaert S."/>
            <person name="Saski C."/>
            <person name="Jenkins J."/>
            <person name="Podicheti R."/>
            <person name="Zhao M."/>
            <person name="Scheffler B.E."/>
            <person name="Stack J.C."/>
            <person name="Feltus F.A."/>
            <person name="Mustiga G.M."/>
            <person name="Amores F."/>
            <person name="Phillips W."/>
            <person name="Marelli J.P."/>
            <person name="May G.D."/>
            <person name="Shapiro H."/>
            <person name="Ma J."/>
            <person name="Bustamante C.D."/>
            <person name="Schnell R.J."/>
            <person name="Main D."/>
            <person name="Gilbert D."/>
            <person name="Parida L."/>
            <person name="Kuhn D.N."/>
        </authorList>
    </citation>
    <scope>NUCLEOTIDE SEQUENCE [LARGE SCALE GENOMIC DNA]</scope>
    <source>
        <strain evidence="2">cv. Matina 1-6</strain>
    </source>
</reference>
<proteinExistence type="predicted"/>